<organism evidence="10 11">
    <name type="scientific">Phenylobacterium ferrooxidans</name>
    <dbReference type="NCBI Taxonomy" id="2982689"/>
    <lineage>
        <taxon>Bacteria</taxon>
        <taxon>Pseudomonadati</taxon>
        <taxon>Pseudomonadota</taxon>
        <taxon>Alphaproteobacteria</taxon>
        <taxon>Caulobacterales</taxon>
        <taxon>Caulobacteraceae</taxon>
        <taxon>Phenylobacterium</taxon>
    </lineage>
</organism>
<evidence type="ECO:0000313" key="11">
    <source>
        <dbReference type="Proteomes" id="UP001598130"/>
    </source>
</evidence>
<dbReference type="PANTHER" id="PTHR30489">
    <property type="entry name" value="LIPOPROTEIN-RELEASING SYSTEM TRANSMEMBRANE PROTEIN LOLE"/>
    <property type="match status" value="1"/>
</dbReference>
<evidence type="ECO:0000256" key="2">
    <source>
        <dbReference type="ARBA" id="ARBA00005236"/>
    </source>
</evidence>
<sequence length="282" mass="29926">MRGEAVQPVSVTGIEPESLDVVSSISTHIISGRSQFGSDGLLVGARLAEELGLSVGQPVLLRTDRGAERLLTVHGVYRTGLQSLDARVVFLSLQTARPIFRLPEGVTNIEIKLVRPEEAREVARFLEEATGLRSTPWQEKNESLDDALAAQGQTGRLIQIFSLVSILIGVSSALVLSAYRRRPEIGIMRATGVSGGFIARVFLLQGLMIGLLGALLGCAIGYGLCRWLATLTRADGSPALPIAPEQGGYVAALVLTTLGAVLASLLPARAASRIDPLEAIQQ</sequence>
<comment type="similarity">
    <text evidence="2">Belongs to the ABC-4 integral membrane protein family. LolC/E subfamily.</text>
</comment>
<evidence type="ECO:0000313" key="10">
    <source>
        <dbReference type="EMBL" id="MFD3265704.1"/>
    </source>
</evidence>
<evidence type="ECO:0000256" key="6">
    <source>
        <dbReference type="ARBA" id="ARBA00023136"/>
    </source>
</evidence>
<evidence type="ECO:0000256" key="5">
    <source>
        <dbReference type="ARBA" id="ARBA00022989"/>
    </source>
</evidence>
<dbReference type="Pfam" id="PF12704">
    <property type="entry name" value="MacB_PCD"/>
    <property type="match status" value="1"/>
</dbReference>
<dbReference type="InterPro" id="IPR025857">
    <property type="entry name" value="MacB_PCD"/>
</dbReference>
<evidence type="ECO:0000256" key="1">
    <source>
        <dbReference type="ARBA" id="ARBA00004651"/>
    </source>
</evidence>
<keyword evidence="3" id="KW-1003">Cell membrane</keyword>
<dbReference type="InterPro" id="IPR051447">
    <property type="entry name" value="Lipoprotein-release_system"/>
</dbReference>
<evidence type="ECO:0000256" key="7">
    <source>
        <dbReference type="SAM" id="Phobius"/>
    </source>
</evidence>
<accession>A0ABW6CRJ9</accession>
<protein>
    <submittedName>
        <fullName evidence="10">FtsX-like permease family protein</fullName>
    </submittedName>
</protein>
<dbReference type="PANTHER" id="PTHR30489:SF0">
    <property type="entry name" value="LIPOPROTEIN-RELEASING SYSTEM TRANSMEMBRANE PROTEIN LOLE"/>
    <property type="match status" value="1"/>
</dbReference>
<evidence type="ECO:0000256" key="3">
    <source>
        <dbReference type="ARBA" id="ARBA00022475"/>
    </source>
</evidence>
<dbReference type="RefSeq" id="WP_377371088.1">
    <property type="nucleotide sequence ID" value="NZ_JAOTJD010000038.1"/>
</dbReference>
<name>A0ABW6CRJ9_9CAUL</name>
<feature type="transmembrane region" description="Helical" evidence="7">
    <location>
        <begin position="160"/>
        <end position="180"/>
    </location>
</feature>
<dbReference type="Pfam" id="PF02687">
    <property type="entry name" value="FtsX"/>
    <property type="match status" value="1"/>
</dbReference>
<evidence type="ECO:0000259" key="9">
    <source>
        <dbReference type="Pfam" id="PF12704"/>
    </source>
</evidence>
<keyword evidence="6 7" id="KW-0472">Membrane</keyword>
<comment type="caution">
    <text evidence="10">The sequence shown here is derived from an EMBL/GenBank/DDBJ whole genome shotgun (WGS) entry which is preliminary data.</text>
</comment>
<evidence type="ECO:0000256" key="4">
    <source>
        <dbReference type="ARBA" id="ARBA00022692"/>
    </source>
</evidence>
<feature type="domain" description="ABC3 transporter permease C-terminal" evidence="8">
    <location>
        <begin position="160"/>
        <end position="276"/>
    </location>
</feature>
<proteinExistence type="inferred from homology"/>
<dbReference type="Proteomes" id="UP001598130">
    <property type="component" value="Unassembled WGS sequence"/>
</dbReference>
<feature type="domain" description="MacB-like periplasmic core" evidence="9">
    <location>
        <begin position="6"/>
        <end position="123"/>
    </location>
</feature>
<reference evidence="10 11" key="1">
    <citation type="submission" date="2022-09" db="EMBL/GenBank/DDBJ databases">
        <title>New species of Phenylobacterium.</title>
        <authorList>
            <person name="Mieszkin S."/>
        </authorList>
    </citation>
    <scope>NUCLEOTIDE SEQUENCE [LARGE SCALE GENOMIC DNA]</scope>
    <source>
        <strain evidence="10 11">HK31-G</strain>
    </source>
</reference>
<evidence type="ECO:0000259" key="8">
    <source>
        <dbReference type="Pfam" id="PF02687"/>
    </source>
</evidence>
<keyword evidence="4 7" id="KW-0812">Transmembrane</keyword>
<gene>
    <name evidence="10" type="ORF">OCL97_17235</name>
</gene>
<dbReference type="EMBL" id="JAOTJD010000038">
    <property type="protein sequence ID" value="MFD3265704.1"/>
    <property type="molecule type" value="Genomic_DNA"/>
</dbReference>
<feature type="transmembrane region" description="Helical" evidence="7">
    <location>
        <begin position="249"/>
        <end position="268"/>
    </location>
</feature>
<keyword evidence="5 7" id="KW-1133">Transmembrane helix</keyword>
<comment type="subcellular location">
    <subcellularLocation>
        <location evidence="1">Cell membrane</location>
        <topology evidence="1">Multi-pass membrane protein</topology>
    </subcellularLocation>
</comment>
<dbReference type="InterPro" id="IPR003838">
    <property type="entry name" value="ABC3_permease_C"/>
</dbReference>
<feature type="transmembrane region" description="Helical" evidence="7">
    <location>
        <begin position="201"/>
        <end position="229"/>
    </location>
</feature>
<keyword evidence="11" id="KW-1185">Reference proteome</keyword>